<dbReference type="GO" id="GO:0005829">
    <property type="term" value="C:cytosol"/>
    <property type="evidence" value="ECO:0007669"/>
    <property type="project" value="UniProtKB-SubCell"/>
</dbReference>
<dbReference type="EMBL" id="BQKY01000005">
    <property type="protein sequence ID" value="GJN89732.1"/>
    <property type="molecule type" value="Genomic_DNA"/>
</dbReference>
<evidence type="ECO:0000313" key="3">
    <source>
        <dbReference type="EMBL" id="GJN89732.1"/>
    </source>
</evidence>
<keyword evidence="4" id="KW-1185">Reference proteome</keyword>
<reference evidence="3 4" key="1">
    <citation type="submission" date="2021-12" db="EMBL/GenBank/DDBJ databases">
        <title>High titer production of polyol ester of fatty acids by Rhodotorula paludigena BS15 towards product separation-free biomass refinery.</title>
        <authorList>
            <person name="Mano J."/>
            <person name="Ono H."/>
            <person name="Tanaka T."/>
            <person name="Naito K."/>
            <person name="Sushida H."/>
            <person name="Ike M."/>
            <person name="Tokuyasu K."/>
            <person name="Kitaoka M."/>
        </authorList>
    </citation>
    <scope>NUCLEOTIDE SEQUENCE [LARGE SCALE GENOMIC DNA]</scope>
    <source>
        <strain evidence="3 4">BS15</strain>
    </source>
</reference>
<proteinExistence type="predicted"/>
<gene>
    <name evidence="3" type="ORF">Rhopal_002721-T1</name>
</gene>
<comment type="caution">
    <text evidence="3">The sequence shown here is derived from an EMBL/GenBank/DDBJ whole genome shotgun (WGS) entry which is preliminary data.</text>
</comment>
<name>A0AAV5GJU5_9BASI</name>
<feature type="domain" description="Cytosolic endo-beta-N-acetylglucosaminidase TIM barrel" evidence="2">
    <location>
        <begin position="75"/>
        <end position="186"/>
    </location>
</feature>
<dbReference type="PANTHER" id="PTHR13246:SF1">
    <property type="entry name" value="CYTOSOLIC ENDO-BETA-N-ACETYLGLUCOSAMINIDASE"/>
    <property type="match status" value="1"/>
</dbReference>
<dbReference type="GO" id="GO:0033925">
    <property type="term" value="F:mannosyl-glycoprotein endo-beta-N-acetylglucosaminidase activity"/>
    <property type="evidence" value="ECO:0007669"/>
    <property type="project" value="UniProtKB-EC"/>
</dbReference>
<dbReference type="AlphaFoldDB" id="A0AAV5GJU5"/>
<organism evidence="3 4">
    <name type="scientific">Rhodotorula paludigena</name>
    <dbReference type="NCBI Taxonomy" id="86838"/>
    <lineage>
        <taxon>Eukaryota</taxon>
        <taxon>Fungi</taxon>
        <taxon>Dikarya</taxon>
        <taxon>Basidiomycota</taxon>
        <taxon>Pucciniomycotina</taxon>
        <taxon>Microbotryomycetes</taxon>
        <taxon>Sporidiobolales</taxon>
        <taxon>Sporidiobolaceae</taxon>
        <taxon>Rhodotorula</taxon>
    </lineage>
</organism>
<dbReference type="PANTHER" id="PTHR13246">
    <property type="entry name" value="ENDO BETA N-ACETYLGLUCOSAMINIDASE"/>
    <property type="match status" value="1"/>
</dbReference>
<evidence type="ECO:0000313" key="4">
    <source>
        <dbReference type="Proteomes" id="UP001342314"/>
    </source>
</evidence>
<feature type="region of interest" description="Disordered" evidence="1">
    <location>
        <begin position="328"/>
        <end position="352"/>
    </location>
</feature>
<evidence type="ECO:0000259" key="2">
    <source>
        <dbReference type="Pfam" id="PF03644"/>
    </source>
</evidence>
<evidence type="ECO:0000256" key="1">
    <source>
        <dbReference type="SAM" id="MobiDB-lite"/>
    </source>
</evidence>
<dbReference type="Gene3D" id="3.20.20.80">
    <property type="entry name" value="Glycosidases"/>
    <property type="match status" value="2"/>
</dbReference>
<dbReference type="Pfam" id="PF03644">
    <property type="entry name" value="Glyco_hydro_85"/>
    <property type="match status" value="2"/>
</dbReference>
<sequence>MPRAPAAGPSRSPNTPDYFSSLAELAAWAESPRPPKDRFAAPPVPYSALANAESAQEGRGRLLVCHDYKGGYCEKDDERGYTFGGRWHLVDTFIYFSHHRVSCPPPDWIRSAHVNGTKILGTLIFEWDAGREDIVELVSPSGASSAPSPPASRFNRLSTRHADYLVDLAVDRGFEGWLVNVEVELGGDKHSHGAGSDGQDGRLAWQNAVTDLNFPFFEACDGIFLNYWWRPEHVASTARLIDGLDTKRRKDVCFGIDVFGRGSYGGGGFETWRAMHTIAAGQPGTPSGFSTALFAPGWTVEAESLAHSLDSPQAFARWQADDDYLFSTERSTPSVESERRRHERERREQRGVMRARQLAAATAPSASPLPLALRQPIPPSFDYTAPLAPPPGAELGIVHRPIADCLPTPRPTPCPDFRFYTNFSAGSGHGFFVEGQSVLDGAAGAGRGWTDVAHAEAYPSLLFRSARPPGIEAELVEDDAWEGPRALKVIVAALEGVQARDGPTTSAELRRVPMHALVLPATTREVSVTTLVVWKSTSGGTGVIPRLHHPATETALKGRTAPNDLPLTAGWTRTTVVHRLPASTERRTMHLSLELPISQTIFIGTISIQPSRATSLPLYSLSRLSYDRNSSQLNWTVDLIPFAGHSPSLASVHSPASLRYHIWCRGRGGVTAWLGTTRCRSFSAELGALAEDEGEIEVVAMDQDVEASRLSRTIKSLLT</sequence>
<accession>A0AAV5GJU5</accession>
<feature type="compositionally biased region" description="Basic and acidic residues" evidence="1">
    <location>
        <begin position="336"/>
        <end position="351"/>
    </location>
</feature>
<dbReference type="InterPro" id="IPR032979">
    <property type="entry name" value="ENGase"/>
</dbReference>
<protein>
    <recommendedName>
        <fullName evidence="2">Cytosolic endo-beta-N-acetylglucosaminidase TIM barrel domain-containing protein</fullName>
    </recommendedName>
</protein>
<dbReference type="Proteomes" id="UP001342314">
    <property type="component" value="Unassembled WGS sequence"/>
</dbReference>
<dbReference type="InterPro" id="IPR005201">
    <property type="entry name" value="TIM_ENGase"/>
</dbReference>
<dbReference type="Gene3D" id="2.60.120.260">
    <property type="entry name" value="Galactose-binding domain-like"/>
    <property type="match status" value="1"/>
</dbReference>
<feature type="domain" description="Cytosolic endo-beta-N-acetylglucosaminidase TIM barrel" evidence="2">
    <location>
        <begin position="199"/>
        <end position="430"/>
    </location>
</feature>